<feature type="non-terminal residue" evidence="3">
    <location>
        <position position="1"/>
    </location>
</feature>
<accession>A0ABV7H4Y3</accession>
<gene>
    <name evidence="3" type="primary">tagH</name>
    <name evidence="3" type="ORF">ACFOEN_08175</name>
</gene>
<sequence>GGTVDPLAVLSAPAPAGGAGAAPSSSVDPLAMFGGQAVPQGAGPASANHTPEVNSLFALPKAAGPAPAVDAASRQAMDDVLAAARAPAPNMLATGSFKLNPSAQAPVPAPAPAHAPAPRAAMSAGGASGSQAVGQDALLLALLRGLDCSVDVSQGLTEDLMFRIGQLLRETTQGTIELLAARALSKREVKAQATVIMERANNPLKFSPDVASAMPFLLAEKPNRAFMPPVEAMRDSYNDLRSHQVGVMAGMRAALEGVLGRFTPEELEKRLTQKSMLDSLIPAARKAKLWDLYVEMYRDIAQEAGDDFHKLFGRAFTEAYEEQVDLLRKQEPRK</sequence>
<evidence type="ECO:0000256" key="1">
    <source>
        <dbReference type="SAM" id="MobiDB-lite"/>
    </source>
</evidence>
<name>A0ABV7H4Y3_9BURK</name>
<evidence type="ECO:0000313" key="3">
    <source>
        <dbReference type="EMBL" id="MFC3147616.1"/>
    </source>
</evidence>
<dbReference type="NCBIfam" id="TIGR03354">
    <property type="entry name" value="VI_FHA"/>
    <property type="match status" value="1"/>
</dbReference>
<dbReference type="InterPro" id="IPR017735">
    <property type="entry name" value="T6SS_FHA"/>
</dbReference>
<keyword evidence="4" id="KW-1185">Reference proteome</keyword>
<evidence type="ECO:0000313" key="4">
    <source>
        <dbReference type="Proteomes" id="UP001595556"/>
    </source>
</evidence>
<dbReference type="InterPro" id="IPR046883">
    <property type="entry name" value="T6SS_FHA_C"/>
</dbReference>
<dbReference type="Proteomes" id="UP001595556">
    <property type="component" value="Unassembled WGS sequence"/>
</dbReference>
<comment type="caution">
    <text evidence="3">The sequence shown here is derived from an EMBL/GenBank/DDBJ whole genome shotgun (WGS) entry which is preliminary data.</text>
</comment>
<feature type="compositionally biased region" description="Low complexity" evidence="1">
    <location>
        <begin position="116"/>
        <end position="128"/>
    </location>
</feature>
<feature type="domain" description="Type VI secretion system FHA" evidence="2">
    <location>
        <begin position="152"/>
        <end position="323"/>
    </location>
</feature>
<protein>
    <submittedName>
        <fullName evidence="3">Type VI secretion system-associated FHA domain protein TagH</fullName>
    </submittedName>
</protein>
<dbReference type="EMBL" id="JBHRTI010000004">
    <property type="protein sequence ID" value="MFC3147616.1"/>
    <property type="molecule type" value="Genomic_DNA"/>
</dbReference>
<organism evidence="3 4">
    <name type="scientific">Piscinibacterium candidicorallinum</name>
    <dbReference type="NCBI Taxonomy" id="1793872"/>
    <lineage>
        <taxon>Bacteria</taxon>
        <taxon>Pseudomonadati</taxon>
        <taxon>Pseudomonadota</taxon>
        <taxon>Betaproteobacteria</taxon>
        <taxon>Burkholderiales</taxon>
        <taxon>Piscinibacterium</taxon>
    </lineage>
</organism>
<dbReference type="Pfam" id="PF20232">
    <property type="entry name" value="T6SS_FHA_C"/>
    <property type="match status" value="1"/>
</dbReference>
<reference evidence="4" key="1">
    <citation type="journal article" date="2019" name="Int. J. Syst. Evol. Microbiol.">
        <title>The Global Catalogue of Microorganisms (GCM) 10K type strain sequencing project: providing services to taxonomists for standard genome sequencing and annotation.</title>
        <authorList>
            <consortium name="The Broad Institute Genomics Platform"/>
            <consortium name="The Broad Institute Genome Sequencing Center for Infectious Disease"/>
            <person name="Wu L."/>
            <person name="Ma J."/>
        </authorList>
    </citation>
    <scope>NUCLEOTIDE SEQUENCE [LARGE SCALE GENOMIC DNA]</scope>
    <source>
        <strain evidence="4">KCTC 52168</strain>
    </source>
</reference>
<proteinExistence type="predicted"/>
<dbReference type="RefSeq" id="WP_377302875.1">
    <property type="nucleotide sequence ID" value="NZ_JBHRTI010000004.1"/>
</dbReference>
<evidence type="ECO:0000259" key="2">
    <source>
        <dbReference type="Pfam" id="PF20232"/>
    </source>
</evidence>
<feature type="region of interest" description="Disordered" evidence="1">
    <location>
        <begin position="103"/>
        <end position="128"/>
    </location>
</feature>